<evidence type="ECO:0000259" key="2">
    <source>
        <dbReference type="PROSITE" id="PS50110"/>
    </source>
</evidence>
<dbReference type="InterPro" id="IPR001789">
    <property type="entry name" value="Sig_transdc_resp-reg_receiver"/>
</dbReference>
<dbReference type="PROSITE" id="PS50110">
    <property type="entry name" value="RESPONSE_REGULATORY"/>
    <property type="match status" value="1"/>
</dbReference>
<feature type="modified residue" description="4-aspartylphosphate" evidence="1">
    <location>
        <position position="70"/>
    </location>
</feature>
<gene>
    <name evidence="3" type="ORF">R3P95_01950</name>
</gene>
<evidence type="ECO:0000256" key="1">
    <source>
        <dbReference type="PROSITE-ProRule" id="PRU00169"/>
    </source>
</evidence>
<sequence length="149" mass="15646">MSDATAGTSPSGRVRVLVYSSSAATRAQVRSAVGTRPDPALGDIEYVDIATAAVVIEHMDAGDVALAILDGESSPVGGLGLAKQLKDEILHCPPVLVLIGRPDDAWLAEWSRAEAAVPHPLDPIRLGRAVVDLLKQHSVRVGARVSRSR</sequence>
<evidence type="ECO:0000313" key="3">
    <source>
        <dbReference type="EMBL" id="MDV6229295.1"/>
    </source>
</evidence>
<keyword evidence="4" id="KW-1185">Reference proteome</keyword>
<organism evidence="3 4">
    <name type="scientific">Rhodococcus cercidiphylli</name>
    <dbReference type="NCBI Taxonomy" id="489916"/>
    <lineage>
        <taxon>Bacteria</taxon>
        <taxon>Bacillati</taxon>
        <taxon>Actinomycetota</taxon>
        <taxon>Actinomycetes</taxon>
        <taxon>Mycobacteriales</taxon>
        <taxon>Nocardiaceae</taxon>
        <taxon>Rhodococcus</taxon>
    </lineage>
</organism>
<dbReference type="SUPFAM" id="SSF52172">
    <property type="entry name" value="CheY-like"/>
    <property type="match status" value="1"/>
</dbReference>
<accession>A0ABU4AST2</accession>
<dbReference type="RefSeq" id="WP_317547207.1">
    <property type="nucleotide sequence ID" value="NZ_JAWLKE010000001.1"/>
</dbReference>
<keyword evidence="1" id="KW-0597">Phosphoprotein</keyword>
<evidence type="ECO:0000313" key="4">
    <source>
        <dbReference type="Proteomes" id="UP001185899"/>
    </source>
</evidence>
<protein>
    <recommendedName>
        <fullName evidence="2">Response regulatory domain-containing protein</fullName>
    </recommendedName>
</protein>
<comment type="caution">
    <text evidence="3">The sequence shown here is derived from an EMBL/GenBank/DDBJ whole genome shotgun (WGS) entry which is preliminary data.</text>
</comment>
<feature type="domain" description="Response regulatory" evidence="2">
    <location>
        <begin position="15"/>
        <end position="134"/>
    </location>
</feature>
<dbReference type="EMBL" id="JAWLKE010000001">
    <property type="protein sequence ID" value="MDV6229295.1"/>
    <property type="molecule type" value="Genomic_DNA"/>
</dbReference>
<proteinExistence type="predicted"/>
<dbReference type="Proteomes" id="UP001185899">
    <property type="component" value="Unassembled WGS sequence"/>
</dbReference>
<name>A0ABU4AST2_9NOCA</name>
<reference evidence="3 4" key="1">
    <citation type="submission" date="2023-10" db="EMBL/GenBank/DDBJ databases">
        <title>Development of a sustainable strategy for remediation of hydrocarbon-contaminated territories based on the waste exchange concept.</title>
        <authorList>
            <person name="Krivoruchko A."/>
        </authorList>
    </citation>
    <scope>NUCLEOTIDE SEQUENCE [LARGE SCALE GENOMIC DNA]</scope>
    <source>
        <strain evidence="3 4">IEGM 1322</strain>
    </source>
</reference>
<dbReference type="InterPro" id="IPR011006">
    <property type="entry name" value="CheY-like_superfamily"/>
</dbReference>